<name>A0A2V0NRA2_9CHLO</name>
<dbReference type="GO" id="GO:0110102">
    <property type="term" value="P:ribulose bisphosphate carboxylase complex assembly"/>
    <property type="evidence" value="ECO:0007669"/>
    <property type="project" value="InterPro"/>
</dbReference>
<evidence type="ECO:0000256" key="1">
    <source>
        <dbReference type="ARBA" id="ARBA00022531"/>
    </source>
</evidence>
<proteinExistence type="predicted"/>
<keyword evidence="6" id="KW-1185">Reference proteome</keyword>
<sequence length="219" mass="22211">MRLARPAVQRPPAVRGRLQRVAGVGHKRQVVARGGFYVPSDSFGGLSPEKKAANSLRALFTFIACRVILAQLEGSGRGALGAYNAAAYTLLSERLQGGGAGQISRDPDAWLEGVLEEDPALGLRVLEVRDAYCREGFEWDQLQRLAVRDTKEANLQLMRRAAGASLRAVAAEPAAAGGGGGGGGEQGGGGGGEQGDSGGGGGGGGGGDFQQPGEGSGAP</sequence>
<gene>
    <name evidence="5" type="ORF">Rsub_00795</name>
</gene>
<dbReference type="Proteomes" id="UP000247498">
    <property type="component" value="Unassembled WGS sequence"/>
</dbReference>
<dbReference type="Gene3D" id="1.10.1200.210">
    <property type="entry name" value="Chaperonin-like RbcX"/>
    <property type="match status" value="1"/>
</dbReference>
<keyword evidence="1" id="KW-0602">Photosynthesis</keyword>
<dbReference type="PANTHER" id="PTHR33791:SF1">
    <property type="entry name" value="RUBISCO CHAPERONE RBCX"/>
    <property type="match status" value="1"/>
</dbReference>
<comment type="caution">
    <text evidence="5">The sequence shown here is derived from an EMBL/GenBank/DDBJ whole genome shotgun (WGS) entry which is preliminary data.</text>
</comment>
<dbReference type="FunCoup" id="A0A2V0NRA2">
    <property type="interactions" value="318"/>
</dbReference>
<accession>A0A2V0NRA2</accession>
<evidence type="ECO:0000313" key="6">
    <source>
        <dbReference type="Proteomes" id="UP000247498"/>
    </source>
</evidence>
<feature type="compositionally biased region" description="Gly residues" evidence="4">
    <location>
        <begin position="176"/>
        <end position="219"/>
    </location>
</feature>
<evidence type="ECO:0000256" key="4">
    <source>
        <dbReference type="SAM" id="MobiDB-lite"/>
    </source>
</evidence>
<feature type="region of interest" description="Disordered" evidence="4">
    <location>
        <begin position="173"/>
        <end position="219"/>
    </location>
</feature>
<keyword evidence="2" id="KW-0143">Chaperone</keyword>
<organism evidence="5 6">
    <name type="scientific">Raphidocelis subcapitata</name>
    <dbReference type="NCBI Taxonomy" id="307507"/>
    <lineage>
        <taxon>Eukaryota</taxon>
        <taxon>Viridiplantae</taxon>
        <taxon>Chlorophyta</taxon>
        <taxon>core chlorophytes</taxon>
        <taxon>Chlorophyceae</taxon>
        <taxon>CS clade</taxon>
        <taxon>Sphaeropleales</taxon>
        <taxon>Selenastraceae</taxon>
        <taxon>Raphidocelis</taxon>
    </lineage>
</organism>
<evidence type="ECO:0000256" key="3">
    <source>
        <dbReference type="ARBA" id="ARBA00023300"/>
    </source>
</evidence>
<reference evidence="5 6" key="1">
    <citation type="journal article" date="2018" name="Sci. Rep.">
        <title>Raphidocelis subcapitata (=Pseudokirchneriella subcapitata) provides an insight into genome evolution and environmental adaptations in the Sphaeropleales.</title>
        <authorList>
            <person name="Suzuki S."/>
            <person name="Yamaguchi H."/>
            <person name="Nakajima N."/>
            <person name="Kawachi M."/>
        </authorList>
    </citation>
    <scope>NUCLEOTIDE SEQUENCE [LARGE SCALE GENOMIC DNA]</scope>
    <source>
        <strain evidence="5 6">NIES-35</strain>
    </source>
</reference>
<evidence type="ECO:0000313" key="5">
    <source>
        <dbReference type="EMBL" id="GBF88083.1"/>
    </source>
</evidence>
<dbReference type="InParanoid" id="A0A2V0NRA2"/>
<dbReference type="EMBL" id="BDRX01000003">
    <property type="protein sequence ID" value="GBF88083.1"/>
    <property type="molecule type" value="Genomic_DNA"/>
</dbReference>
<dbReference type="Pfam" id="PF02341">
    <property type="entry name" value="RbcX"/>
    <property type="match status" value="1"/>
</dbReference>
<keyword evidence="3" id="KW-0120">Carbon dioxide fixation</keyword>
<protein>
    <submittedName>
        <fullName evidence="5">Uncharacterized protein</fullName>
    </submittedName>
</protein>
<dbReference type="PANTHER" id="PTHR33791">
    <property type="entry name" value="CHAPERONIN-LIKE RBCX PROTEIN 1, CHLOROPLASTIC"/>
    <property type="match status" value="1"/>
</dbReference>
<dbReference type="GO" id="GO:0044183">
    <property type="term" value="F:protein folding chaperone"/>
    <property type="evidence" value="ECO:0007669"/>
    <property type="project" value="InterPro"/>
</dbReference>
<dbReference type="AlphaFoldDB" id="A0A2V0NRA2"/>
<dbReference type="SUPFAM" id="SSF158615">
    <property type="entry name" value="RbcX-like"/>
    <property type="match status" value="1"/>
</dbReference>
<dbReference type="STRING" id="307507.A0A2V0NRA2"/>
<dbReference type="GO" id="GO:0015979">
    <property type="term" value="P:photosynthesis"/>
    <property type="evidence" value="ECO:0007669"/>
    <property type="project" value="UniProtKB-KW"/>
</dbReference>
<evidence type="ECO:0000256" key="2">
    <source>
        <dbReference type="ARBA" id="ARBA00023186"/>
    </source>
</evidence>
<dbReference type="InterPro" id="IPR038052">
    <property type="entry name" value="Chaperonin_RbcX_sf"/>
</dbReference>
<dbReference type="InterPro" id="IPR003435">
    <property type="entry name" value="Chaperonin_RcbX"/>
</dbReference>
<dbReference type="GO" id="GO:0015977">
    <property type="term" value="P:carbon fixation"/>
    <property type="evidence" value="ECO:0007669"/>
    <property type="project" value="UniProtKB-KW"/>
</dbReference>
<dbReference type="OrthoDB" id="513226at2759"/>